<dbReference type="InterPro" id="IPR037055">
    <property type="entry name" value="MHC_I-like_Ag-recog_sf"/>
</dbReference>
<sequence length="110" mass="12729">MDKMHTVLTFVVFVVLGIHSSAAVTHSLKYFYTASSQVPNFPEFVAVGLVDDLQIDYYDSNTQKDGPKQDWMRKNTDEQYWETETGKRQGSQQWFKANIEIAKQRFNQTG</sequence>
<keyword evidence="2" id="KW-0732">Signal</keyword>
<keyword evidence="1" id="KW-0325">Glycoprotein</keyword>
<dbReference type="InterPro" id="IPR050208">
    <property type="entry name" value="MHC_class-I_related"/>
</dbReference>
<dbReference type="Proteomes" id="UP001352852">
    <property type="component" value="Unassembled WGS sequence"/>
</dbReference>
<accession>A0ABU7DD31</accession>
<reference evidence="4 5" key="1">
    <citation type="submission" date="2021-06" db="EMBL/GenBank/DDBJ databases">
        <authorList>
            <person name="Palmer J.M."/>
        </authorList>
    </citation>
    <scope>NUCLEOTIDE SEQUENCE [LARGE SCALE GENOMIC DNA]</scope>
    <source>
        <strain evidence="4 5">CL_MEX2019</strain>
        <tissue evidence="4">Muscle</tissue>
    </source>
</reference>
<comment type="caution">
    <text evidence="4">The sequence shown here is derived from an EMBL/GenBank/DDBJ whole genome shotgun (WGS) entry which is preliminary data.</text>
</comment>
<dbReference type="Gene3D" id="3.30.500.10">
    <property type="entry name" value="MHC class I-like antigen recognition-like"/>
    <property type="match status" value="1"/>
</dbReference>
<keyword evidence="5" id="KW-1185">Reference proteome</keyword>
<evidence type="ECO:0000313" key="4">
    <source>
        <dbReference type="EMBL" id="MED6272405.1"/>
    </source>
</evidence>
<evidence type="ECO:0000313" key="5">
    <source>
        <dbReference type="Proteomes" id="UP001352852"/>
    </source>
</evidence>
<feature type="domain" description="MHC class I-like antigen recognition-like" evidence="3">
    <location>
        <begin position="25"/>
        <end position="109"/>
    </location>
</feature>
<dbReference type="InterPro" id="IPR011161">
    <property type="entry name" value="MHC_I-like_Ag-recog"/>
</dbReference>
<evidence type="ECO:0000256" key="1">
    <source>
        <dbReference type="ARBA" id="ARBA00023180"/>
    </source>
</evidence>
<feature type="signal peptide" evidence="2">
    <location>
        <begin position="1"/>
        <end position="23"/>
    </location>
</feature>
<name>A0ABU7DD31_9TELE</name>
<dbReference type="InterPro" id="IPR011162">
    <property type="entry name" value="MHC_I/II-like_Ag-recog"/>
</dbReference>
<evidence type="ECO:0000256" key="2">
    <source>
        <dbReference type="SAM" id="SignalP"/>
    </source>
</evidence>
<proteinExistence type="predicted"/>
<dbReference type="EMBL" id="JAHUTJ010020748">
    <property type="protein sequence ID" value="MED6272405.1"/>
    <property type="molecule type" value="Genomic_DNA"/>
</dbReference>
<feature type="chain" id="PRO_5047102548" description="MHC class I-like antigen recognition-like domain-containing protein" evidence="2">
    <location>
        <begin position="24"/>
        <end position="110"/>
    </location>
</feature>
<feature type="non-terminal residue" evidence="4">
    <location>
        <position position="110"/>
    </location>
</feature>
<evidence type="ECO:0000259" key="3">
    <source>
        <dbReference type="Pfam" id="PF00129"/>
    </source>
</evidence>
<protein>
    <recommendedName>
        <fullName evidence="3">MHC class I-like antigen recognition-like domain-containing protein</fullName>
    </recommendedName>
</protein>
<dbReference type="PANTHER" id="PTHR16675">
    <property type="entry name" value="MHC CLASS I-RELATED"/>
    <property type="match status" value="1"/>
</dbReference>
<dbReference type="Pfam" id="PF00129">
    <property type="entry name" value="MHC_I"/>
    <property type="match status" value="1"/>
</dbReference>
<dbReference type="SUPFAM" id="SSF54452">
    <property type="entry name" value="MHC antigen-recognition domain"/>
    <property type="match status" value="1"/>
</dbReference>
<dbReference type="PANTHER" id="PTHR16675:SF237">
    <property type="entry name" value="MHC CLASS I ANTIGEN TRANSCRIPT VARIANT 1-RELATED"/>
    <property type="match status" value="1"/>
</dbReference>
<organism evidence="4 5">
    <name type="scientific">Characodon lateralis</name>
    <dbReference type="NCBI Taxonomy" id="208331"/>
    <lineage>
        <taxon>Eukaryota</taxon>
        <taxon>Metazoa</taxon>
        <taxon>Chordata</taxon>
        <taxon>Craniata</taxon>
        <taxon>Vertebrata</taxon>
        <taxon>Euteleostomi</taxon>
        <taxon>Actinopterygii</taxon>
        <taxon>Neopterygii</taxon>
        <taxon>Teleostei</taxon>
        <taxon>Neoteleostei</taxon>
        <taxon>Acanthomorphata</taxon>
        <taxon>Ovalentaria</taxon>
        <taxon>Atherinomorphae</taxon>
        <taxon>Cyprinodontiformes</taxon>
        <taxon>Goodeidae</taxon>
        <taxon>Characodon</taxon>
    </lineage>
</organism>
<gene>
    <name evidence="4" type="ORF">CHARACLAT_029910</name>
</gene>